<dbReference type="FunFam" id="3.20.20.70:FF:000096">
    <property type="entry name" value="Thiamine-phosphate synthase"/>
    <property type="match status" value="1"/>
</dbReference>
<evidence type="ECO:0000259" key="12">
    <source>
        <dbReference type="Pfam" id="PF02581"/>
    </source>
</evidence>
<dbReference type="GO" id="GO:0009229">
    <property type="term" value="P:thiamine diphosphate biosynthetic process"/>
    <property type="evidence" value="ECO:0007669"/>
    <property type="project" value="UniProtKB-UniRule"/>
</dbReference>
<comment type="catalytic activity">
    <reaction evidence="6 9 10">
        <text>4-methyl-5-(2-phosphooxyethyl)-thiazole + 4-amino-2-methyl-5-(diphosphooxymethyl)pyrimidine + H(+) = thiamine phosphate + diphosphate</text>
        <dbReference type="Rhea" id="RHEA:22328"/>
        <dbReference type="ChEBI" id="CHEBI:15378"/>
        <dbReference type="ChEBI" id="CHEBI:33019"/>
        <dbReference type="ChEBI" id="CHEBI:37575"/>
        <dbReference type="ChEBI" id="CHEBI:57841"/>
        <dbReference type="ChEBI" id="CHEBI:58296"/>
        <dbReference type="EC" id="2.5.1.3"/>
    </reaction>
</comment>
<evidence type="ECO:0000256" key="7">
    <source>
        <dbReference type="ARBA" id="ARBA00047851"/>
    </source>
</evidence>
<dbReference type="STRING" id="137733.SAMN05421767_12719"/>
<gene>
    <name evidence="9" type="primary">thiE</name>
    <name evidence="13" type="ORF">SAMN05421767_12719</name>
</gene>
<feature type="binding site" evidence="9">
    <location>
        <position position="90"/>
    </location>
    <ligand>
        <name>Mg(2+)</name>
        <dbReference type="ChEBI" id="CHEBI:18420"/>
    </ligand>
</feature>
<evidence type="ECO:0000256" key="4">
    <source>
        <dbReference type="ARBA" id="ARBA00022842"/>
    </source>
</evidence>
<dbReference type="NCBIfam" id="TIGR00693">
    <property type="entry name" value="thiE"/>
    <property type="match status" value="1"/>
</dbReference>
<keyword evidence="4 9" id="KW-0460">Magnesium</keyword>
<comment type="function">
    <text evidence="9">Condenses 4-methyl-5-(beta-hydroxyethyl)thiazole monophosphate (THZ-P) and 2-methyl-4-amino-5-hydroxymethyl pyrimidine pyrophosphate (HMP-PP) to form thiamine monophosphate (TMP).</text>
</comment>
<dbReference type="Gene3D" id="3.20.20.70">
    <property type="entry name" value="Aldolase class I"/>
    <property type="match status" value="1"/>
</dbReference>
<dbReference type="InterPro" id="IPR034291">
    <property type="entry name" value="TMP_synthase"/>
</dbReference>
<organism evidence="13 14">
    <name type="scientific">Granulicatella balaenopterae</name>
    <dbReference type="NCBI Taxonomy" id="137733"/>
    <lineage>
        <taxon>Bacteria</taxon>
        <taxon>Bacillati</taxon>
        <taxon>Bacillota</taxon>
        <taxon>Bacilli</taxon>
        <taxon>Lactobacillales</taxon>
        <taxon>Carnobacteriaceae</taxon>
        <taxon>Granulicatella</taxon>
    </lineage>
</organism>
<reference evidence="13 14" key="1">
    <citation type="submission" date="2016-10" db="EMBL/GenBank/DDBJ databases">
        <authorList>
            <person name="de Groot N.N."/>
        </authorList>
    </citation>
    <scope>NUCLEOTIDE SEQUENCE [LARGE SCALE GENOMIC DNA]</scope>
    <source>
        <strain evidence="13 14">DSM 15827</strain>
    </source>
</reference>
<dbReference type="InterPro" id="IPR036206">
    <property type="entry name" value="ThiamineP_synth_sf"/>
</dbReference>
<dbReference type="HAMAP" id="MF_00097">
    <property type="entry name" value="TMP_synthase"/>
    <property type="match status" value="1"/>
</dbReference>
<feature type="domain" description="Thiamine phosphate synthase/TenI" evidence="12">
    <location>
        <begin position="9"/>
        <end position="187"/>
    </location>
</feature>
<keyword evidence="14" id="KW-1185">Reference proteome</keyword>
<dbReference type="UniPathway" id="UPA00060">
    <property type="reaction ID" value="UER00141"/>
</dbReference>
<evidence type="ECO:0000256" key="3">
    <source>
        <dbReference type="ARBA" id="ARBA00022723"/>
    </source>
</evidence>
<evidence type="ECO:0000256" key="1">
    <source>
        <dbReference type="ARBA" id="ARBA00005165"/>
    </source>
</evidence>
<proteinExistence type="inferred from homology"/>
<dbReference type="GO" id="GO:0005737">
    <property type="term" value="C:cytoplasm"/>
    <property type="evidence" value="ECO:0007669"/>
    <property type="project" value="TreeGrafter"/>
</dbReference>
<comment type="pathway">
    <text evidence="1 9 11">Cofactor biosynthesis; thiamine diphosphate biosynthesis; thiamine phosphate from 4-amino-2-methyl-5-diphosphomethylpyrimidine and 4-methyl-5-(2-phosphoethyl)-thiazole: step 1/1.</text>
</comment>
<dbReference type="OrthoDB" id="9812206at2"/>
<dbReference type="Pfam" id="PF02581">
    <property type="entry name" value="TMP-TENI"/>
    <property type="match status" value="1"/>
</dbReference>
<evidence type="ECO:0000256" key="9">
    <source>
        <dbReference type="HAMAP-Rule" id="MF_00097"/>
    </source>
</evidence>
<feature type="binding site" evidence="9">
    <location>
        <position position="138"/>
    </location>
    <ligand>
        <name>4-amino-2-methyl-5-(diphosphooxymethyl)pyrimidine</name>
        <dbReference type="ChEBI" id="CHEBI:57841"/>
    </ligand>
</feature>
<evidence type="ECO:0000256" key="2">
    <source>
        <dbReference type="ARBA" id="ARBA00022679"/>
    </source>
</evidence>
<dbReference type="GO" id="GO:0009228">
    <property type="term" value="P:thiamine biosynthetic process"/>
    <property type="evidence" value="ECO:0007669"/>
    <property type="project" value="UniProtKB-KW"/>
</dbReference>
<feature type="binding site" evidence="9">
    <location>
        <position position="109"/>
    </location>
    <ligand>
        <name>4-amino-2-methyl-5-(diphosphooxymethyl)pyrimidine</name>
        <dbReference type="ChEBI" id="CHEBI:57841"/>
    </ligand>
</feature>
<keyword evidence="5 9" id="KW-0784">Thiamine biosynthesis</keyword>
<feature type="binding site" evidence="9">
    <location>
        <begin position="184"/>
        <end position="185"/>
    </location>
    <ligand>
        <name>2-[(2R,5Z)-2-carboxy-4-methylthiazol-5(2H)-ylidene]ethyl phosphate</name>
        <dbReference type="ChEBI" id="CHEBI:62899"/>
    </ligand>
</feature>
<dbReference type="InterPro" id="IPR022998">
    <property type="entry name" value="ThiamineP_synth_TenI"/>
</dbReference>
<dbReference type="PANTHER" id="PTHR20857:SF15">
    <property type="entry name" value="THIAMINE-PHOSPHATE SYNTHASE"/>
    <property type="match status" value="1"/>
</dbReference>
<comment type="catalytic activity">
    <reaction evidence="8 9 10">
        <text>2-[(2R,5Z)-2-carboxy-4-methylthiazol-5(2H)-ylidene]ethyl phosphate + 4-amino-2-methyl-5-(diphosphooxymethyl)pyrimidine + 2 H(+) = thiamine phosphate + CO2 + diphosphate</text>
        <dbReference type="Rhea" id="RHEA:47844"/>
        <dbReference type="ChEBI" id="CHEBI:15378"/>
        <dbReference type="ChEBI" id="CHEBI:16526"/>
        <dbReference type="ChEBI" id="CHEBI:33019"/>
        <dbReference type="ChEBI" id="CHEBI:37575"/>
        <dbReference type="ChEBI" id="CHEBI:57841"/>
        <dbReference type="ChEBI" id="CHEBI:62899"/>
        <dbReference type="EC" id="2.5.1.3"/>
    </reaction>
</comment>
<accession>A0A1H9MI74</accession>
<dbReference type="GO" id="GO:0004789">
    <property type="term" value="F:thiamine-phosphate diphosphorylase activity"/>
    <property type="evidence" value="ECO:0007669"/>
    <property type="project" value="UniProtKB-UniRule"/>
</dbReference>
<evidence type="ECO:0000313" key="14">
    <source>
        <dbReference type="Proteomes" id="UP000198556"/>
    </source>
</evidence>
<dbReference type="EMBL" id="FOGF01000027">
    <property type="protein sequence ID" value="SER23392.1"/>
    <property type="molecule type" value="Genomic_DNA"/>
</dbReference>
<dbReference type="GO" id="GO:0000287">
    <property type="term" value="F:magnesium ion binding"/>
    <property type="evidence" value="ECO:0007669"/>
    <property type="project" value="UniProtKB-UniRule"/>
</dbReference>
<feature type="binding site" evidence="9">
    <location>
        <begin position="38"/>
        <end position="42"/>
    </location>
    <ligand>
        <name>4-amino-2-methyl-5-(diphosphooxymethyl)pyrimidine</name>
        <dbReference type="ChEBI" id="CHEBI:57841"/>
    </ligand>
</feature>
<dbReference type="RefSeq" id="WP_089747075.1">
    <property type="nucleotide sequence ID" value="NZ_FOGF01000027.1"/>
</dbReference>
<evidence type="ECO:0000256" key="6">
    <source>
        <dbReference type="ARBA" id="ARBA00047334"/>
    </source>
</evidence>
<feature type="binding site" evidence="9">
    <location>
        <position position="71"/>
    </location>
    <ligand>
        <name>Mg(2+)</name>
        <dbReference type="ChEBI" id="CHEBI:18420"/>
    </ligand>
</feature>
<dbReference type="EC" id="2.5.1.3" evidence="9"/>
<keyword evidence="3 9" id="KW-0479">Metal-binding</keyword>
<comment type="cofactor">
    <cofactor evidence="9">
        <name>Mg(2+)</name>
        <dbReference type="ChEBI" id="CHEBI:18420"/>
    </cofactor>
    <text evidence="9">Binds 1 Mg(2+) ion per subunit.</text>
</comment>
<dbReference type="Proteomes" id="UP000198556">
    <property type="component" value="Unassembled WGS sequence"/>
</dbReference>
<dbReference type="PANTHER" id="PTHR20857">
    <property type="entry name" value="THIAMINE-PHOSPHATE PYROPHOSPHORYLASE"/>
    <property type="match status" value="1"/>
</dbReference>
<comment type="catalytic activity">
    <reaction evidence="7 9 10">
        <text>2-(2-carboxy-4-methylthiazol-5-yl)ethyl phosphate + 4-amino-2-methyl-5-(diphosphooxymethyl)pyrimidine + 2 H(+) = thiamine phosphate + CO2 + diphosphate</text>
        <dbReference type="Rhea" id="RHEA:47848"/>
        <dbReference type="ChEBI" id="CHEBI:15378"/>
        <dbReference type="ChEBI" id="CHEBI:16526"/>
        <dbReference type="ChEBI" id="CHEBI:33019"/>
        <dbReference type="ChEBI" id="CHEBI:37575"/>
        <dbReference type="ChEBI" id="CHEBI:57841"/>
        <dbReference type="ChEBI" id="CHEBI:62890"/>
        <dbReference type="EC" id="2.5.1.3"/>
    </reaction>
</comment>
<feature type="binding site" evidence="9">
    <location>
        <position position="164"/>
    </location>
    <ligand>
        <name>2-[(2R,5Z)-2-carboxy-4-methylthiazol-5(2H)-ylidene]ethyl phosphate</name>
        <dbReference type="ChEBI" id="CHEBI:62899"/>
    </ligand>
</feature>
<evidence type="ECO:0000256" key="5">
    <source>
        <dbReference type="ARBA" id="ARBA00022977"/>
    </source>
</evidence>
<protein>
    <recommendedName>
        <fullName evidence="9">Thiamine-phosphate synthase</fullName>
        <shortName evidence="9">TP synthase</shortName>
        <shortName evidence="9">TPS</shortName>
        <ecNumber evidence="9">2.5.1.3</ecNumber>
    </recommendedName>
    <alternativeName>
        <fullName evidence="9">Thiamine-phosphate pyrophosphorylase</fullName>
        <shortName evidence="9">TMP pyrophosphorylase</shortName>
        <shortName evidence="9">TMP-PPase</shortName>
    </alternativeName>
</protein>
<dbReference type="SUPFAM" id="SSF51391">
    <property type="entry name" value="Thiamin phosphate synthase"/>
    <property type="match status" value="1"/>
</dbReference>
<sequence length="211" mass="23039">MEVACLETYLVTGRYDFSKEEFLTRIRTACCNGVSIVQLREKELETRDYYQLAQEVKVICDEYQIPLIIDDRLDICLAVDAAGIHIGDKDLPVDIARSILGPNKIIGVSVKTLERANEAMDQGADYFGVGAIYPTATKDTARVSLETLTSICANSEVPVVAIGGLKVDNIAHLKGTGIAGVAVVSEIMLARNVAEKVQELQNTIQEVINHD</sequence>
<dbReference type="CDD" id="cd00564">
    <property type="entry name" value="TMP_TenI"/>
    <property type="match status" value="1"/>
</dbReference>
<evidence type="ECO:0000256" key="11">
    <source>
        <dbReference type="RuleBase" id="RU004253"/>
    </source>
</evidence>
<comment type="similarity">
    <text evidence="9 10">Belongs to the thiamine-phosphate synthase family.</text>
</comment>
<keyword evidence="2 9" id="KW-0808">Transferase</keyword>
<dbReference type="InterPro" id="IPR013785">
    <property type="entry name" value="Aldolase_TIM"/>
</dbReference>
<dbReference type="AlphaFoldDB" id="A0A1H9MI74"/>
<feature type="binding site" evidence="9">
    <location>
        <position position="70"/>
    </location>
    <ligand>
        <name>4-amino-2-methyl-5-(diphosphooxymethyl)pyrimidine</name>
        <dbReference type="ChEBI" id="CHEBI:57841"/>
    </ligand>
</feature>
<evidence type="ECO:0000313" key="13">
    <source>
        <dbReference type="EMBL" id="SER23392.1"/>
    </source>
</evidence>
<name>A0A1H9MI74_9LACT</name>
<evidence type="ECO:0000256" key="8">
    <source>
        <dbReference type="ARBA" id="ARBA00047883"/>
    </source>
</evidence>
<evidence type="ECO:0000256" key="10">
    <source>
        <dbReference type="RuleBase" id="RU003826"/>
    </source>
</evidence>
<feature type="binding site" evidence="9">
    <location>
        <begin position="135"/>
        <end position="137"/>
    </location>
    <ligand>
        <name>2-[(2R,5Z)-2-carboxy-4-methylthiazol-5(2H)-ylidene]ethyl phosphate</name>
        <dbReference type="ChEBI" id="CHEBI:62899"/>
    </ligand>
</feature>